<feature type="domain" description="PAS" evidence="18">
    <location>
        <begin position="271"/>
        <end position="341"/>
    </location>
</feature>
<dbReference type="Proteomes" id="UP001500459">
    <property type="component" value="Unassembled WGS sequence"/>
</dbReference>
<feature type="domain" description="HPt" evidence="20">
    <location>
        <begin position="824"/>
        <end position="922"/>
    </location>
</feature>
<feature type="domain" description="PAC" evidence="19">
    <location>
        <begin position="348"/>
        <end position="398"/>
    </location>
</feature>
<keyword evidence="11" id="KW-1133">Transmembrane helix</keyword>
<organism evidence="21 22">
    <name type="scientific">Aquimarina addita</name>
    <dbReference type="NCBI Taxonomy" id="870485"/>
    <lineage>
        <taxon>Bacteria</taxon>
        <taxon>Pseudomonadati</taxon>
        <taxon>Bacteroidota</taxon>
        <taxon>Flavobacteriia</taxon>
        <taxon>Flavobacteriales</taxon>
        <taxon>Flavobacteriaceae</taxon>
        <taxon>Aquimarina</taxon>
    </lineage>
</organism>
<dbReference type="CDD" id="cd00082">
    <property type="entry name" value="HisKA"/>
    <property type="match status" value="1"/>
</dbReference>
<dbReference type="InterPro" id="IPR000700">
    <property type="entry name" value="PAS-assoc_C"/>
</dbReference>
<dbReference type="InterPro" id="IPR008207">
    <property type="entry name" value="Sig_transdc_His_kin_Hpt_dom"/>
</dbReference>
<keyword evidence="7" id="KW-0808">Transferase</keyword>
<dbReference type="InterPro" id="IPR035965">
    <property type="entry name" value="PAS-like_dom_sf"/>
</dbReference>
<dbReference type="InterPro" id="IPR005467">
    <property type="entry name" value="His_kinase_dom"/>
</dbReference>
<dbReference type="Gene3D" id="1.10.287.130">
    <property type="match status" value="1"/>
</dbReference>
<dbReference type="InterPro" id="IPR036890">
    <property type="entry name" value="HATPase_C_sf"/>
</dbReference>
<comment type="subcellular location">
    <subcellularLocation>
        <location evidence="2">Cell inner membrane</location>
        <topology evidence="2">Multi-pass membrane protein</topology>
    </subcellularLocation>
</comment>
<dbReference type="SMART" id="SM00091">
    <property type="entry name" value="PAS"/>
    <property type="match status" value="1"/>
</dbReference>
<feature type="domain" description="Response regulatory" evidence="17">
    <location>
        <begin position="665"/>
        <end position="783"/>
    </location>
</feature>
<proteinExistence type="predicted"/>
<feature type="domain" description="Histidine kinase" evidence="16">
    <location>
        <begin position="416"/>
        <end position="639"/>
    </location>
</feature>
<dbReference type="SUPFAM" id="SSF47226">
    <property type="entry name" value="Histidine-containing phosphotransfer domain, HPT domain"/>
    <property type="match status" value="1"/>
</dbReference>
<dbReference type="PANTHER" id="PTHR43047:SF64">
    <property type="entry name" value="HISTIDINE KINASE CONTAINING CHEY-HOMOLOGOUS RECEIVER DOMAIN AND PAS DOMAIN-RELATED"/>
    <property type="match status" value="1"/>
</dbReference>
<evidence type="ECO:0000256" key="9">
    <source>
        <dbReference type="ARBA" id="ARBA00022777"/>
    </source>
</evidence>
<accession>A0ABP6UK78</accession>
<dbReference type="EC" id="2.7.13.3" evidence="3"/>
<keyword evidence="9" id="KW-0418">Kinase</keyword>
<dbReference type="Pfam" id="PF02518">
    <property type="entry name" value="HATPase_c"/>
    <property type="match status" value="1"/>
</dbReference>
<dbReference type="EMBL" id="BAABCW010000008">
    <property type="protein sequence ID" value="GAA3509268.1"/>
    <property type="molecule type" value="Genomic_DNA"/>
</dbReference>
<dbReference type="Gene3D" id="3.40.50.2300">
    <property type="match status" value="1"/>
</dbReference>
<keyword evidence="4" id="KW-1003">Cell membrane</keyword>
<evidence type="ECO:0000256" key="8">
    <source>
        <dbReference type="ARBA" id="ARBA00022692"/>
    </source>
</evidence>
<dbReference type="PROSITE" id="PS50894">
    <property type="entry name" value="HPT"/>
    <property type="match status" value="1"/>
</dbReference>
<evidence type="ECO:0000256" key="13">
    <source>
        <dbReference type="PROSITE-ProRule" id="PRU00110"/>
    </source>
</evidence>
<dbReference type="SMART" id="SM00388">
    <property type="entry name" value="HisKA"/>
    <property type="match status" value="1"/>
</dbReference>
<dbReference type="SUPFAM" id="SSF55874">
    <property type="entry name" value="ATPase domain of HSP90 chaperone/DNA topoisomerase II/histidine kinase"/>
    <property type="match status" value="1"/>
</dbReference>
<evidence type="ECO:0000256" key="4">
    <source>
        <dbReference type="ARBA" id="ARBA00022475"/>
    </source>
</evidence>
<dbReference type="InterPro" id="IPR003661">
    <property type="entry name" value="HisK_dim/P_dom"/>
</dbReference>
<keyword evidence="10" id="KW-0547">Nucleotide-binding</keyword>
<keyword evidence="6 14" id="KW-0597">Phosphoprotein</keyword>
<keyword evidence="22" id="KW-1185">Reference proteome</keyword>
<dbReference type="InterPro" id="IPR013767">
    <property type="entry name" value="PAS_fold"/>
</dbReference>
<feature type="coiled-coil region" evidence="15">
    <location>
        <begin position="237"/>
        <end position="281"/>
    </location>
</feature>
<keyword evidence="15" id="KW-0175">Coiled coil</keyword>
<evidence type="ECO:0000256" key="1">
    <source>
        <dbReference type="ARBA" id="ARBA00000085"/>
    </source>
</evidence>
<dbReference type="Pfam" id="PF00989">
    <property type="entry name" value="PAS"/>
    <property type="match status" value="1"/>
</dbReference>
<keyword evidence="5" id="KW-0997">Cell inner membrane</keyword>
<evidence type="ECO:0000259" key="18">
    <source>
        <dbReference type="PROSITE" id="PS50112"/>
    </source>
</evidence>
<dbReference type="InterPro" id="IPR000014">
    <property type="entry name" value="PAS"/>
</dbReference>
<dbReference type="PROSITE" id="PS50112">
    <property type="entry name" value="PAS"/>
    <property type="match status" value="1"/>
</dbReference>
<reference evidence="22" key="1">
    <citation type="journal article" date="2019" name="Int. J. Syst. Evol. Microbiol.">
        <title>The Global Catalogue of Microorganisms (GCM) 10K type strain sequencing project: providing services to taxonomists for standard genome sequencing and annotation.</title>
        <authorList>
            <consortium name="The Broad Institute Genomics Platform"/>
            <consortium name="The Broad Institute Genome Sequencing Center for Infectious Disease"/>
            <person name="Wu L."/>
            <person name="Ma J."/>
        </authorList>
    </citation>
    <scope>NUCLEOTIDE SEQUENCE [LARGE SCALE GENOMIC DNA]</scope>
    <source>
        <strain evidence="22">JCM 17106</strain>
    </source>
</reference>
<evidence type="ECO:0000256" key="7">
    <source>
        <dbReference type="ARBA" id="ARBA00022679"/>
    </source>
</evidence>
<dbReference type="InterPro" id="IPR011006">
    <property type="entry name" value="CheY-like_superfamily"/>
</dbReference>
<evidence type="ECO:0000259" key="20">
    <source>
        <dbReference type="PROSITE" id="PS50894"/>
    </source>
</evidence>
<dbReference type="Gene3D" id="3.30.565.10">
    <property type="entry name" value="Histidine kinase-like ATPase, C-terminal domain"/>
    <property type="match status" value="1"/>
</dbReference>
<dbReference type="SUPFAM" id="SSF47384">
    <property type="entry name" value="Homodimeric domain of signal transducing histidine kinase"/>
    <property type="match status" value="1"/>
</dbReference>
<comment type="catalytic activity">
    <reaction evidence="1">
        <text>ATP + protein L-histidine = ADP + protein N-phospho-L-histidine.</text>
        <dbReference type="EC" id="2.7.13.3"/>
    </reaction>
</comment>
<dbReference type="Gene3D" id="3.30.450.20">
    <property type="entry name" value="PAS domain"/>
    <property type="match status" value="1"/>
</dbReference>
<dbReference type="CDD" id="cd17546">
    <property type="entry name" value="REC_hyHK_CKI1_RcsC-like"/>
    <property type="match status" value="1"/>
</dbReference>
<evidence type="ECO:0000259" key="17">
    <source>
        <dbReference type="PROSITE" id="PS50110"/>
    </source>
</evidence>
<dbReference type="Gene3D" id="1.20.120.160">
    <property type="entry name" value="HPT domain"/>
    <property type="match status" value="1"/>
</dbReference>
<comment type="caution">
    <text evidence="21">The sequence shown here is derived from an EMBL/GenBank/DDBJ whole genome shotgun (WGS) entry which is preliminary data.</text>
</comment>
<feature type="modified residue" description="4-aspartylphosphate" evidence="14">
    <location>
        <position position="714"/>
    </location>
</feature>
<dbReference type="InterPro" id="IPR003594">
    <property type="entry name" value="HATPase_dom"/>
</dbReference>
<evidence type="ECO:0000256" key="14">
    <source>
        <dbReference type="PROSITE-ProRule" id="PRU00169"/>
    </source>
</evidence>
<keyword evidence="12" id="KW-0472">Membrane</keyword>
<evidence type="ECO:0000256" key="12">
    <source>
        <dbReference type="ARBA" id="ARBA00023136"/>
    </source>
</evidence>
<dbReference type="SUPFAM" id="SSF55785">
    <property type="entry name" value="PYP-like sensor domain (PAS domain)"/>
    <property type="match status" value="1"/>
</dbReference>
<evidence type="ECO:0000256" key="10">
    <source>
        <dbReference type="ARBA" id="ARBA00022840"/>
    </source>
</evidence>
<dbReference type="NCBIfam" id="TIGR00229">
    <property type="entry name" value="sensory_box"/>
    <property type="match status" value="1"/>
</dbReference>
<dbReference type="CDD" id="cd16922">
    <property type="entry name" value="HATPase_EvgS-ArcB-TorS-like"/>
    <property type="match status" value="1"/>
</dbReference>
<feature type="modified residue" description="Phosphohistidine" evidence="13">
    <location>
        <position position="863"/>
    </location>
</feature>
<gene>
    <name evidence="21" type="ORF">GCM10022393_21870</name>
</gene>
<evidence type="ECO:0000313" key="21">
    <source>
        <dbReference type="EMBL" id="GAA3509268.1"/>
    </source>
</evidence>
<dbReference type="SMART" id="SM00387">
    <property type="entry name" value="HATPase_c"/>
    <property type="match status" value="1"/>
</dbReference>
<evidence type="ECO:0000313" key="22">
    <source>
        <dbReference type="Proteomes" id="UP001500459"/>
    </source>
</evidence>
<evidence type="ECO:0000259" key="19">
    <source>
        <dbReference type="PROSITE" id="PS50113"/>
    </source>
</evidence>
<dbReference type="Pfam" id="PF00072">
    <property type="entry name" value="Response_reg"/>
    <property type="match status" value="1"/>
</dbReference>
<dbReference type="RefSeq" id="WP_344927328.1">
    <property type="nucleotide sequence ID" value="NZ_BAABCW010000008.1"/>
</dbReference>
<dbReference type="InterPro" id="IPR001789">
    <property type="entry name" value="Sig_transdc_resp-reg_receiver"/>
</dbReference>
<dbReference type="PROSITE" id="PS50110">
    <property type="entry name" value="RESPONSE_REGULATORY"/>
    <property type="match status" value="1"/>
</dbReference>
<keyword evidence="10" id="KW-0067">ATP-binding</keyword>
<dbReference type="InterPro" id="IPR036641">
    <property type="entry name" value="HPT_dom_sf"/>
</dbReference>
<name>A0ABP6UK78_9FLAO</name>
<keyword evidence="8" id="KW-0812">Transmembrane</keyword>
<dbReference type="SMART" id="SM00448">
    <property type="entry name" value="REC"/>
    <property type="match status" value="1"/>
</dbReference>
<dbReference type="PANTHER" id="PTHR43047">
    <property type="entry name" value="TWO-COMPONENT HISTIDINE PROTEIN KINASE"/>
    <property type="match status" value="1"/>
</dbReference>
<dbReference type="InterPro" id="IPR004358">
    <property type="entry name" value="Sig_transdc_His_kin-like_C"/>
</dbReference>
<dbReference type="PROSITE" id="PS50109">
    <property type="entry name" value="HIS_KIN"/>
    <property type="match status" value="1"/>
</dbReference>
<sequence>MIRQWFKNLSGKKHPHIADTQDEKDLIALINYLWNEVDLRHNTPDLKTKVDDFKSFSLENKIHYLPRIYLTLEDYLTQKNLIRRHTKQTIQNKVITDFKFAFQYKNFELIFDTLQGQEIALCSVFLSKVLDRSSELIGKLEDSEITEIKQSLHTDFNTVNSNFIAQRKQLMTFSSVLFSKIQQHLGKNLLSNIYLIVYKEQFESYHLLDSFTAILSVIPEGIFDKELINFPSKKQMLRMLQKQLFSLEEVNDKLTKEIIEREKIEDELKHSEQLKSNILETAMDGIILVNKHGIVLDWNKQAETILKVTKDEAKGKSIYPLVPAKLREELKTSIIDYINNGNGQLINKRVETSFFLKDKTIVYVELTIVAIKTKDDYLFNAFFRDITNKKIIENEIREAKVSAEKSAQVKSTFLSNMSHEIRTPLNVILGLSGILQKSDFTDISRDRENLHGIQFSAENLLVLVNDILDFSKIEAGKLIVNKVDFNIHELIKNLSKGFKIKADEKGLRYKVDIDPSLPKFIIGDQFRLNQILTNLLGNAIKFTQNGEVQISIQTKKEDDTTISIQFSVSDTGIGISTDKLNNIFESFYQVHKPATQKIEGTGLGLSISKQLIELQGGSLQAKSEINKGSRFEFAITFKKSKLKSSENLNQKTINSKHISKIEGMKVLVVEDNKMNQFFMKQVFSNWNIKIDIADNGKIALEKLDTKKYDLILMDMHMPIMDGPETAIHIRNSNDPEIKNIPIIACSADVFPVSKKIAIESGMNFYLTKPVSEKALEEILSSLQPFSLKSNTLLEEVETISYAIKANDIKEFCDFSILKQTFENDIEVIQSVLHIFIEETTQDFELLKNLVSKKEYIQAGEIAHKMKSSFKTLGINELSDMLQRIESDAKNGKDLNSISGIFNDIERLFPHVTKEVEKEIGILSTT</sequence>
<dbReference type="SUPFAM" id="SSF52172">
    <property type="entry name" value="CheY-like"/>
    <property type="match status" value="1"/>
</dbReference>
<dbReference type="Pfam" id="PF00512">
    <property type="entry name" value="HisKA"/>
    <property type="match status" value="1"/>
</dbReference>
<dbReference type="InterPro" id="IPR036097">
    <property type="entry name" value="HisK_dim/P_sf"/>
</dbReference>
<evidence type="ECO:0000256" key="11">
    <source>
        <dbReference type="ARBA" id="ARBA00022989"/>
    </source>
</evidence>
<dbReference type="CDD" id="cd00130">
    <property type="entry name" value="PAS"/>
    <property type="match status" value="1"/>
</dbReference>
<dbReference type="PRINTS" id="PR00344">
    <property type="entry name" value="BCTRLSENSOR"/>
</dbReference>
<evidence type="ECO:0000256" key="15">
    <source>
        <dbReference type="SAM" id="Coils"/>
    </source>
</evidence>
<evidence type="ECO:0000256" key="3">
    <source>
        <dbReference type="ARBA" id="ARBA00012438"/>
    </source>
</evidence>
<evidence type="ECO:0000256" key="2">
    <source>
        <dbReference type="ARBA" id="ARBA00004429"/>
    </source>
</evidence>
<evidence type="ECO:0000256" key="5">
    <source>
        <dbReference type="ARBA" id="ARBA00022519"/>
    </source>
</evidence>
<dbReference type="PROSITE" id="PS50113">
    <property type="entry name" value="PAC"/>
    <property type="match status" value="1"/>
</dbReference>
<evidence type="ECO:0000256" key="6">
    <source>
        <dbReference type="ARBA" id="ARBA00022553"/>
    </source>
</evidence>
<dbReference type="Pfam" id="PF01627">
    <property type="entry name" value="Hpt"/>
    <property type="match status" value="1"/>
</dbReference>
<protein>
    <recommendedName>
        <fullName evidence="3">histidine kinase</fullName>
        <ecNumber evidence="3">2.7.13.3</ecNumber>
    </recommendedName>
</protein>
<evidence type="ECO:0000259" key="16">
    <source>
        <dbReference type="PROSITE" id="PS50109"/>
    </source>
</evidence>